<sequence length="288" mass="32798">MKAINKIIILGMAVALFNSCDLTLLPENAVTPENYFQNKSDLELWTNQFYTLLDEPDASAGTNADDMIDKGMGQVIEGTRSAASETGWSWTKLRHINYFLQHSSNCDDETARNQYNGVAQFFRAYFYFVKVRRYGDVPWYDQVLGSEDQELLVKARDSREFVMNQVLKDFQDAATSLPTKSTETRNTRVTKWAALAFASQAALYEGTYRKYHGLDNYEKYLEIAASTARQFIDESGFSLYKEGTEPYRDMFCADNAKTTEVVLARAYNFEGLQLSHSVQFSIANLQMG</sequence>
<feature type="domain" description="SusD-like N-terminal" evidence="1">
    <location>
        <begin position="97"/>
        <end position="201"/>
    </location>
</feature>
<dbReference type="Pfam" id="PF14322">
    <property type="entry name" value="SusD-like_3"/>
    <property type="match status" value="1"/>
</dbReference>
<evidence type="ECO:0000313" key="2">
    <source>
        <dbReference type="EMBL" id="KAA3953865.1"/>
    </source>
</evidence>
<dbReference type="AlphaFoldDB" id="A0A5M5C703"/>
<proteinExistence type="predicted"/>
<organism evidence="2 3">
    <name type="scientific">Bacteroides ovatus</name>
    <dbReference type="NCBI Taxonomy" id="28116"/>
    <lineage>
        <taxon>Bacteria</taxon>
        <taxon>Pseudomonadati</taxon>
        <taxon>Bacteroidota</taxon>
        <taxon>Bacteroidia</taxon>
        <taxon>Bacteroidales</taxon>
        <taxon>Bacteroidaceae</taxon>
        <taxon>Bacteroides</taxon>
    </lineage>
</organism>
<evidence type="ECO:0000259" key="1">
    <source>
        <dbReference type="Pfam" id="PF14322"/>
    </source>
</evidence>
<feature type="non-terminal residue" evidence="2">
    <location>
        <position position="288"/>
    </location>
</feature>
<dbReference type="InterPro" id="IPR011990">
    <property type="entry name" value="TPR-like_helical_dom_sf"/>
</dbReference>
<name>A0A5M5C703_BACOV</name>
<gene>
    <name evidence="2" type="ORF">F3D71_04420</name>
</gene>
<dbReference type="EMBL" id="VWLE01000031">
    <property type="protein sequence ID" value="KAA3953865.1"/>
    <property type="molecule type" value="Genomic_DNA"/>
</dbReference>
<protein>
    <submittedName>
        <fullName evidence="2">RagB/SusD family nutrient uptake outer membrane protein</fullName>
    </submittedName>
</protein>
<evidence type="ECO:0000313" key="3">
    <source>
        <dbReference type="Proteomes" id="UP000323717"/>
    </source>
</evidence>
<dbReference type="InterPro" id="IPR033985">
    <property type="entry name" value="SusD-like_N"/>
</dbReference>
<dbReference type="Gene3D" id="1.25.40.390">
    <property type="match status" value="1"/>
</dbReference>
<comment type="caution">
    <text evidence="2">The sequence shown here is derived from an EMBL/GenBank/DDBJ whole genome shotgun (WGS) entry which is preliminary data.</text>
</comment>
<accession>A0A5M5C703</accession>
<reference evidence="2 3" key="1">
    <citation type="journal article" date="2019" name="Nat. Med.">
        <title>A library of human gut bacterial isolates paired with longitudinal multiomics data enables mechanistic microbiome research.</title>
        <authorList>
            <person name="Poyet M."/>
            <person name="Groussin M."/>
            <person name="Gibbons S.M."/>
            <person name="Avila-Pacheco J."/>
            <person name="Jiang X."/>
            <person name="Kearney S.M."/>
            <person name="Perrotta A.R."/>
            <person name="Berdy B."/>
            <person name="Zhao S."/>
            <person name="Lieberman T.D."/>
            <person name="Swanson P.K."/>
            <person name="Smith M."/>
            <person name="Roesemann S."/>
            <person name="Alexander J.E."/>
            <person name="Rich S.A."/>
            <person name="Livny J."/>
            <person name="Vlamakis H."/>
            <person name="Clish C."/>
            <person name="Bullock K."/>
            <person name="Deik A."/>
            <person name="Scott J."/>
            <person name="Pierce K.A."/>
            <person name="Xavier R.J."/>
            <person name="Alm E.J."/>
        </authorList>
    </citation>
    <scope>NUCLEOTIDE SEQUENCE [LARGE SCALE GENOMIC DNA]</scope>
    <source>
        <strain evidence="2 3">BIOML-A163</strain>
    </source>
</reference>
<dbReference type="Proteomes" id="UP000323717">
    <property type="component" value="Unassembled WGS sequence"/>
</dbReference>
<dbReference type="SUPFAM" id="SSF48452">
    <property type="entry name" value="TPR-like"/>
    <property type="match status" value="1"/>
</dbReference>